<accession>A0ACC0V2E3</accession>
<gene>
    <name evidence="1" type="ORF">N3K66_006091</name>
</gene>
<dbReference type="Proteomes" id="UP001163324">
    <property type="component" value="Chromosome 5"/>
</dbReference>
<keyword evidence="2" id="KW-1185">Reference proteome</keyword>
<proteinExistence type="predicted"/>
<evidence type="ECO:0000313" key="1">
    <source>
        <dbReference type="EMBL" id="KAI9899630.1"/>
    </source>
</evidence>
<name>A0ACC0V2E3_9HYPO</name>
<comment type="caution">
    <text evidence="1">The sequence shown here is derived from an EMBL/GenBank/DDBJ whole genome shotgun (WGS) entry which is preliminary data.</text>
</comment>
<reference evidence="1" key="1">
    <citation type="submission" date="2022-10" db="EMBL/GenBank/DDBJ databases">
        <title>Complete Genome of Trichothecium roseum strain YXFP-22015, a Plant Pathogen Isolated from Citrus.</title>
        <authorList>
            <person name="Wang Y."/>
            <person name="Zhu L."/>
        </authorList>
    </citation>
    <scope>NUCLEOTIDE SEQUENCE</scope>
    <source>
        <strain evidence="1">YXFP-22015</strain>
    </source>
</reference>
<organism evidence="1 2">
    <name type="scientific">Trichothecium roseum</name>
    <dbReference type="NCBI Taxonomy" id="47278"/>
    <lineage>
        <taxon>Eukaryota</taxon>
        <taxon>Fungi</taxon>
        <taxon>Dikarya</taxon>
        <taxon>Ascomycota</taxon>
        <taxon>Pezizomycotina</taxon>
        <taxon>Sordariomycetes</taxon>
        <taxon>Hypocreomycetidae</taxon>
        <taxon>Hypocreales</taxon>
        <taxon>Hypocreales incertae sedis</taxon>
        <taxon>Trichothecium</taxon>
    </lineage>
</organism>
<dbReference type="EMBL" id="CM047944">
    <property type="protein sequence ID" value="KAI9899630.1"/>
    <property type="molecule type" value="Genomic_DNA"/>
</dbReference>
<evidence type="ECO:0000313" key="2">
    <source>
        <dbReference type="Proteomes" id="UP001163324"/>
    </source>
</evidence>
<protein>
    <submittedName>
        <fullName evidence="1">Uncharacterized protein</fullName>
    </submittedName>
</protein>
<sequence length="620" mass="67698">MNPVHSLTEASPPRPPPPLPPPPPSSEQTTNPAPSAPGAPGSTPPPASAPASSITLGGPLSPSPPSSATPTAPAPQGHAQGPAPGPGLSSPPQPVPPSVPPFAAIATQPQYYHDAQPHHPRQLTPPSGPISRPDESSIHQLGPTPAAIAASASHLIHHEHTPPRQNTGSSISTQATSATQGSAETTNTSRRTGPLSAHSREKAALIRKLGACQDCRRRRVACDPMHHGMTWQEVYHKFNRSHSPTIQDIAPALSAAPHGFPHDTQEMDIDSHPQSHNSHGRPHLNDARIRTPLPSGPRLEKSLSLPGIETLKNELQSNAARMLSTTSRSRYNAAEVLLLYWAEDDDVGQVQNAVRELADVLEKLYNFIVDVQAMPSTNTSAWRWLNQQLHGFTDKTNQRDVLKVVYYIGFTYLDENREMVLASSRDSQKATTIRWNGLQQIFEEGMIADTLIIMDAAYYPASKLNRQRGVLELIAAAISDEHYTAIGRCAFTLSFAELLRNRATRQSPLSVAELHSILCTKEYPRIVHNRNVTQEKITDSPAPLHLLMSGNSRLPSIFLSPVQATSPFNSTLYENNPLIQMSVRLKDDNVDVDSWNEWLRLMPSGVRDVKVEGPFRATYR</sequence>